<dbReference type="SMART" id="SM00320">
    <property type="entry name" value="WD40"/>
    <property type="match status" value="4"/>
</dbReference>
<dbReference type="PROSITE" id="PS50837">
    <property type="entry name" value="NACHT"/>
    <property type="match status" value="1"/>
</dbReference>
<dbReference type="Pfam" id="PF25469">
    <property type="entry name" value="WHD_NWD1"/>
    <property type="match status" value="1"/>
</dbReference>
<dbReference type="KEGG" id="bfo:118409668"/>
<dbReference type="InterPro" id="IPR007111">
    <property type="entry name" value="NACHT_NTPase"/>
</dbReference>
<reference evidence="6" key="1">
    <citation type="journal article" date="2020" name="Nat. Ecol. Evol.">
        <title>Deeply conserved synteny resolves early events in vertebrate evolution.</title>
        <authorList>
            <person name="Simakov O."/>
            <person name="Marletaz F."/>
            <person name="Yue J.X."/>
            <person name="O'Connell B."/>
            <person name="Jenkins J."/>
            <person name="Brandt A."/>
            <person name="Calef R."/>
            <person name="Tung C.H."/>
            <person name="Huang T.K."/>
            <person name="Schmutz J."/>
            <person name="Satoh N."/>
            <person name="Yu J.K."/>
            <person name="Putnam N.H."/>
            <person name="Green R.E."/>
            <person name="Rokhsar D.S."/>
        </authorList>
    </citation>
    <scope>NUCLEOTIDE SEQUENCE [LARGE SCALE GENOMIC DNA]</scope>
    <source>
        <strain evidence="6">S238N-H82</strain>
    </source>
</reference>
<dbReference type="InterPro" id="IPR001680">
    <property type="entry name" value="WD40_rpt"/>
</dbReference>
<name>A0A9J7KML0_BRAFL</name>
<evidence type="ECO:0000256" key="1">
    <source>
        <dbReference type="ARBA" id="ARBA00022574"/>
    </source>
</evidence>
<dbReference type="PROSITE" id="PS50082">
    <property type="entry name" value="WD_REPEATS_2"/>
    <property type="match status" value="1"/>
</dbReference>
<dbReference type="Gene3D" id="3.40.50.300">
    <property type="entry name" value="P-loop containing nucleotide triphosphate hydrolases"/>
    <property type="match status" value="1"/>
</dbReference>
<evidence type="ECO:0000313" key="6">
    <source>
        <dbReference type="Proteomes" id="UP000001554"/>
    </source>
</evidence>
<dbReference type="GeneID" id="118409668"/>
<organism evidence="6 7">
    <name type="scientific">Branchiostoma floridae</name>
    <name type="common">Florida lancelet</name>
    <name type="synonym">Amphioxus</name>
    <dbReference type="NCBI Taxonomy" id="7739"/>
    <lineage>
        <taxon>Eukaryota</taxon>
        <taxon>Metazoa</taxon>
        <taxon>Chordata</taxon>
        <taxon>Cephalochordata</taxon>
        <taxon>Leptocardii</taxon>
        <taxon>Amphioxiformes</taxon>
        <taxon>Branchiostomatidae</taxon>
        <taxon>Branchiostoma</taxon>
    </lineage>
</organism>
<feature type="region of interest" description="Disordered" evidence="4">
    <location>
        <begin position="93"/>
        <end position="158"/>
    </location>
</feature>
<dbReference type="SUPFAM" id="SSF52540">
    <property type="entry name" value="P-loop containing nucleoside triphosphate hydrolases"/>
    <property type="match status" value="1"/>
</dbReference>
<dbReference type="InterPro" id="IPR057588">
    <property type="entry name" value="NWD1/2-like_WH"/>
</dbReference>
<dbReference type="InterPro" id="IPR041664">
    <property type="entry name" value="AAA_16"/>
</dbReference>
<evidence type="ECO:0000259" key="5">
    <source>
        <dbReference type="PROSITE" id="PS50837"/>
    </source>
</evidence>
<feature type="domain" description="NACHT" evidence="5">
    <location>
        <begin position="582"/>
        <end position="712"/>
    </location>
</feature>
<dbReference type="InterPro" id="IPR052752">
    <property type="entry name" value="NACHT-WD_repeat"/>
</dbReference>
<feature type="repeat" description="WD" evidence="3">
    <location>
        <begin position="1100"/>
        <end position="1141"/>
    </location>
</feature>
<protein>
    <submittedName>
        <fullName evidence="7">Uncharacterized protein LOC118409668</fullName>
    </submittedName>
</protein>
<keyword evidence="1 3" id="KW-0853">WD repeat</keyword>
<dbReference type="Gene3D" id="1.25.40.370">
    <property type="match status" value="1"/>
</dbReference>
<reference evidence="7" key="2">
    <citation type="submission" date="2025-08" db="UniProtKB">
        <authorList>
            <consortium name="RefSeq"/>
        </authorList>
    </citation>
    <scope>IDENTIFICATION</scope>
    <source>
        <strain evidence="7">S238N-H82</strain>
        <tissue evidence="7">Testes</tissue>
    </source>
</reference>
<dbReference type="InterPro" id="IPR011047">
    <property type="entry name" value="Quinoprotein_ADH-like_sf"/>
</dbReference>
<dbReference type="PROSITE" id="PS50294">
    <property type="entry name" value="WD_REPEATS_REGION"/>
    <property type="match status" value="1"/>
</dbReference>
<feature type="compositionally biased region" description="Polar residues" evidence="4">
    <location>
        <begin position="108"/>
        <end position="122"/>
    </location>
</feature>
<proteinExistence type="predicted"/>
<dbReference type="Pfam" id="PF13191">
    <property type="entry name" value="AAA_16"/>
    <property type="match status" value="1"/>
</dbReference>
<dbReference type="PANTHER" id="PTHR19871:SF14">
    <property type="entry name" value="DUF4062 DOMAIN-CONTAINING PROTEIN"/>
    <property type="match status" value="1"/>
</dbReference>
<accession>A0A9J7KML0</accession>
<dbReference type="Pfam" id="PF00400">
    <property type="entry name" value="WD40"/>
    <property type="match status" value="1"/>
</dbReference>
<dbReference type="Proteomes" id="UP000001554">
    <property type="component" value="Chromosome 2"/>
</dbReference>
<sequence>MTSRQRGGHGAGRGMARMPAAKTRPRPFYSPASEKETSSQILKEARASVTPVGSNRVAGARKPPVGQRKPTTNVTTKKGGLFGDALTIQPLGQTRTHRDLNKLPVLGNNVTTSSKDARQISSHAGPPRNSAKTKNESRVLSSHAGTRAQDSQEMDDKRRSELKTLLQKHIEKLSAMYRTEEMQSFGRRMRFKGVTTLKPSLSSQIQQVFQGRHDVEIPPTARIVRVFLSSTFTDTADERNALMQHAVPRLKVFCQEKGYELQLVDMRWGIRSEAANDHSTLDLCLKEIHNCQKVSTGPTFVTLLSHKYGYQPLQPKVESAEFNTLLAGVNRKEDQQLLLKWYQEDENAIPATYILQPITALLSDYNHPTNEQLRSKAETTWWETSTTLHTILMEAALKTLQSASAAHRYVCSITELEVEEGLLKSTTPNQQCLWFRRTISGLDADSTKKDQSNMAAKFIDLDESGAINTEAQALLQLLVEKRIPSKLSRDNIHNYQTAWGKNGFETKEKEEYVQQFCSDFEASIKKMVEDAISKHAQSEVNNLLFEEVSQHALFSQSRSKVFYGRQDTIKDIESYLNSAVSQPLVIHGESGCGKTSVMAVAAHTASQMEGGRAVLLRFLGTTPDSTTIHRLLLSLCQQINMIYKDHSRVPETLQELREAFSAYLSKATAEQPLVVILDSLDQLDPQDGARQLGWLPKSLPPHVKMILSTLPDQKYGCFQQLQATIKDAGLFLQIPALQEDAVTHILGGWLQAAHRKLTPEQTHLVVQAFHTCPLPLFLKLAFDEACRWHSFSKPEETRLQTTVVSCIHALFERVEKDHGKLLVQHALGYITAAKSGLTESELEDVLSCDDEVLNDVFEWWVPPVRRLPAMLWVRIKTELAPYLVERGADGASVIFWYHRQFIETAKQRFLSSEEQSRKLHSNLADYFLGSWGGGKKKPFTNRKGKSGSAGRHVAPQPLLYGTNKYNLRKLSELPHHLINSGNSQVLKKEVLCNLQWLDTKLKGTSLRLVLDDFNAACRSVLTPDLQTDMDVQYVRETLQLSQEGLRFHPNQLPGQLIAHIKTHQDTCGILSQARAPPTGSCLLPSKSFLTPPGGPLVHSMVGHTLQVMAVAMTQDSKYAVTGSLDNSLKVWDVTDGYMLRSIDDVPWHIEAMIQLFNNDQYIVTSSVDGIRVLRFETGEQVYFFEKPQEEENDNYYIFGHGCILIAIGSTVRVFDLTTGAELEQDEMGDQVARALVSPTQPLFCTHSAIHNMKHLLHPLMESKRCSPDLQKLLENLRDIRRLIEDKSLFGITCKAHFFEIASDGTVKLYDINTGKETTVPALQKWNQNKVENVHRAYFSPNGRFLILTFINLTMMLDLEAGEYREVGNKQTLRRMATAHGTMLVSSGYEDFNISIWDLSRPSLVLEEPGTEILTIVPKNVNDKFLLTFEPDEPEKGESVVAKIIDAETEEEQDSHSCSNLQLEKTDVKAVHVLSDNRLVIRAGERKRFGVVDMNTWEVVTPLQSNHASCERHYAVVNNETELICQGFMEKDLDICRLDSGEVVDKIVPGLEQRCYQMKTDKEGRVALLQFLHPKGMLLQIWDVVSRTLLMTVEPEGADAITFRFGLSHAGTHLALGNSCNISCGDTTFINEGPCVLEIQTGKVVHFFPEGHIFLEFISDSRVVSTDAGQWHVWDVTTGSQQSVMSIPVHPMIADGLILSTVGDRVLVSTGDKKTIAVYDMSSGTQLGSFTFEIMLKECVLLGGGDLVAARFDRRMIVLKLHNNVK</sequence>
<gene>
    <name evidence="7" type="primary">LOC118409668</name>
</gene>
<dbReference type="InterPro" id="IPR027417">
    <property type="entry name" value="P-loop_NTPase"/>
</dbReference>
<dbReference type="RefSeq" id="XP_035666743.1">
    <property type="nucleotide sequence ID" value="XM_035810850.1"/>
</dbReference>
<dbReference type="PROSITE" id="PS00678">
    <property type="entry name" value="WD_REPEATS_1"/>
    <property type="match status" value="1"/>
</dbReference>
<evidence type="ECO:0000256" key="2">
    <source>
        <dbReference type="ARBA" id="ARBA00022737"/>
    </source>
</evidence>
<dbReference type="InterPro" id="IPR019775">
    <property type="entry name" value="WD40_repeat_CS"/>
</dbReference>
<evidence type="ECO:0000256" key="3">
    <source>
        <dbReference type="PROSITE-ProRule" id="PRU00221"/>
    </source>
</evidence>
<dbReference type="InterPro" id="IPR015943">
    <property type="entry name" value="WD40/YVTN_repeat-like_dom_sf"/>
</dbReference>
<dbReference type="OrthoDB" id="2325716at2759"/>
<dbReference type="Pfam" id="PF13271">
    <property type="entry name" value="DUF4062"/>
    <property type="match status" value="1"/>
</dbReference>
<dbReference type="InterPro" id="IPR025139">
    <property type="entry name" value="DUF4062"/>
</dbReference>
<feature type="region of interest" description="Disordered" evidence="4">
    <location>
        <begin position="1"/>
        <end position="79"/>
    </location>
</feature>
<feature type="compositionally biased region" description="Polar residues" evidence="4">
    <location>
        <begin position="138"/>
        <end position="151"/>
    </location>
</feature>
<dbReference type="Gene3D" id="2.130.10.10">
    <property type="entry name" value="YVTN repeat-like/Quinoprotein amine dehydrogenase"/>
    <property type="match status" value="3"/>
</dbReference>
<dbReference type="SUPFAM" id="SSF50998">
    <property type="entry name" value="Quinoprotein alcohol dehydrogenase-like"/>
    <property type="match status" value="2"/>
</dbReference>
<evidence type="ECO:0000313" key="7">
    <source>
        <dbReference type="RefSeq" id="XP_035666743.1"/>
    </source>
</evidence>
<keyword evidence="6" id="KW-1185">Reference proteome</keyword>
<dbReference type="PANTHER" id="PTHR19871">
    <property type="entry name" value="BETA TRANSDUCIN-RELATED PROTEIN"/>
    <property type="match status" value="1"/>
</dbReference>
<evidence type="ECO:0000256" key="4">
    <source>
        <dbReference type="SAM" id="MobiDB-lite"/>
    </source>
</evidence>
<keyword evidence="2" id="KW-0677">Repeat</keyword>